<comment type="caution">
    <text evidence="1">The sequence shown here is derived from an EMBL/GenBank/DDBJ whole genome shotgun (WGS) entry which is preliminary data.</text>
</comment>
<reference evidence="1" key="1">
    <citation type="submission" date="2019-08" db="EMBL/GenBank/DDBJ databases">
        <authorList>
            <person name="Kucharzyk K."/>
            <person name="Murdoch R.W."/>
            <person name="Higgins S."/>
            <person name="Loffler F."/>
        </authorList>
    </citation>
    <scope>NUCLEOTIDE SEQUENCE</scope>
</reference>
<sequence length="195" mass="20415">MIGPRFFGFIGGCFGHHRAERVTARRGNRDRILGIRRARCGRDGATAGNEGDVCARRATRDADGEGIVAVFGIRPAGDGERSRSGFFRDAADRCGNAVIAVIACASRRQRIGANRVHGDLEFFGGYLGDGAADRGGLNLLACAAAIDARGEGFSALCIVHPAFDMHRRLIGFAGAAAQTRGVGAVIVLVSVHHGG</sequence>
<evidence type="ECO:0000313" key="1">
    <source>
        <dbReference type="EMBL" id="MPM37868.1"/>
    </source>
</evidence>
<organism evidence="1">
    <name type="scientific">bioreactor metagenome</name>
    <dbReference type="NCBI Taxonomy" id="1076179"/>
    <lineage>
        <taxon>unclassified sequences</taxon>
        <taxon>metagenomes</taxon>
        <taxon>ecological metagenomes</taxon>
    </lineage>
</organism>
<proteinExistence type="predicted"/>
<dbReference type="EMBL" id="VSSQ01008094">
    <property type="protein sequence ID" value="MPM37868.1"/>
    <property type="molecule type" value="Genomic_DNA"/>
</dbReference>
<accession>A0A644ZC58</accession>
<name>A0A644ZC58_9ZZZZ</name>
<protein>
    <submittedName>
        <fullName evidence="1">Uncharacterized protein</fullName>
    </submittedName>
</protein>
<dbReference type="AlphaFoldDB" id="A0A644ZC58"/>
<gene>
    <name evidence="1" type="ORF">SDC9_84487</name>
</gene>